<organism evidence="3 4">
    <name type="scientific">Marasmiellus scandens</name>
    <dbReference type="NCBI Taxonomy" id="2682957"/>
    <lineage>
        <taxon>Eukaryota</taxon>
        <taxon>Fungi</taxon>
        <taxon>Dikarya</taxon>
        <taxon>Basidiomycota</taxon>
        <taxon>Agaricomycotina</taxon>
        <taxon>Agaricomycetes</taxon>
        <taxon>Agaricomycetidae</taxon>
        <taxon>Agaricales</taxon>
        <taxon>Marasmiineae</taxon>
        <taxon>Omphalotaceae</taxon>
        <taxon>Marasmiellus</taxon>
    </lineage>
</organism>
<dbReference type="PANTHER" id="PTHR21974">
    <property type="entry name" value="RE15880P"/>
    <property type="match status" value="1"/>
</dbReference>
<evidence type="ECO:0000256" key="1">
    <source>
        <dbReference type="SAM" id="Coils"/>
    </source>
</evidence>
<dbReference type="EMBL" id="JBANRG010000042">
    <property type="protein sequence ID" value="KAK7447038.1"/>
    <property type="molecule type" value="Genomic_DNA"/>
</dbReference>
<accession>A0ABR1J153</accession>
<evidence type="ECO:0000313" key="3">
    <source>
        <dbReference type="EMBL" id="KAK7447038.1"/>
    </source>
</evidence>
<evidence type="ECO:0000256" key="2">
    <source>
        <dbReference type="SAM" id="MobiDB-lite"/>
    </source>
</evidence>
<reference evidence="3 4" key="1">
    <citation type="submission" date="2024-01" db="EMBL/GenBank/DDBJ databases">
        <title>A draft genome for the cacao thread blight pathogen Marasmiellus scandens.</title>
        <authorList>
            <person name="Baruah I.K."/>
            <person name="Leung J."/>
            <person name="Bukari Y."/>
            <person name="Amoako-Attah I."/>
            <person name="Meinhardt L.W."/>
            <person name="Bailey B.A."/>
            <person name="Cohen S.P."/>
        </authorList>
    </citation>
    <scope>NUCLEOTIDE SEQUENCE [LARGE SCALE GENOMIC DNA]</scope>
    <source>
        <strain evidence="3 4">GH-19</strain>
    </source>
</reference>
<gene>
    <name evidence="3" type="ORF">VKT23_014250</name>
</gene>
<evidence type="ECO:0000313" key="4">
    <source>
        <dbReference type="Proteomes" id="UP001498398"/>
    </source>
</evidence>
<feature type="compositionally biased region" description="Polar residues" evidence="2">
    <location>
        <begin position="359"/>
        <end position="378"/>
    </location>
</feature>
<keyword evidence="4" id="KW-1185">Reference proteome</keyword>
<name>A0ABR1J153_9AGAR</name>
<protein>
    <submittedName>
        <fullName evidence="3">Uncharacterized protein</fullName>
    </submittedName>
</protein>
<dbReference type="Proteomes" id="UP001498398">
    <property type="component" value="Unassembled WGS sequence"/>
</dbReference>
<sequence length="399" mass="45993">MTNPNSQTEVLSSYTLQVILSNAQFHSDLQQTLQDLRNVPSQLEDHERYIKDLEISLRKVKKKVSELADITKRERKEHEGLRDSTVRKLAHKVIRRESNWEMKREIEDRRYIEALEKEMTERQDQEVLETSIQEAGRLKSELLEKKDRLHLSQLEIERLYERVFDGTRREFPRDQQLKQQLEHAQSAFDTTQARLTSNSAAIRLLSQADAKIQDSLRRTAHDEYHGLFNNTRGEKERKLKKAAKRARESQEFFRKARAVCLEISSLPALPINAMYTTAKYFDSPLLAALNGVDTDADLAKYRAILAQVMKLLRSELQFARERVTIAKSELPEASEVLSDCKEELQTFRQVTFESIVANPNNLMSTNTPTSSGEPSDSLPSYAATAQLETLPTYHSLVDE</sequence>
<proteinExistence type="predicted"/>
<comment type="caution">
    <text evidence="3">The sequence shown here is derived from an EMBL/GenBank/DDBJ whole genome shotgun (WGS) entry which is preliminary data.</text>
</comment>
<dbReference type="PANTHER" id="PTHR21974:SF2">
    <property type="entry name" value="RE15880P"/>
    <property type="match status" value="1"/>
</dbReference>
<feature type="coiled-coil region" evidence="1">
    <location>
        <begin position="43"/>
        <end position="70"/>
    </location>
</feature>
<keyword evidence="1" id="KW-0175">Coiled coil</keyword>
<feature type="region of interest" description="Disordered" evidence="2">
    <location>
        <begin position="359"/>
        <end position="379"/>
    </location>
</feature>